<evidence type="ECO:0000313" key="2">
    <source>
        <dbReference type="EMBL" id="GFR42577.1"/>
    </source>
</evidence>
<dbReference type="Proteomes" id="UP001054857">
    <property type="component" value="Unassembled WGS sequence"/>
</dbReference>
<dbReference type="AlphaFoldDB" id="A0AAD3HJ01"/>
<name>A0AAD3HJ01_9CHLO</name>
<evidence type="ECO:0000313" key="3">
    <source>
        <dbReference type="Proteomes" id="UP001054857"/>
    </source>
</evidence>
<gene>
    <name evidence="2" type="ORF">Agub_g3504</name>
</gene>
<protein>
    <recommendedName>
        <fullName evidence="4">Nucleotide-diphospho-sugar transferase domain-containing protein</fullName>
    </recommendedName>
</protein>
<feature type="signal peptide" evidence="1">
    <location>
        <begin position="1"/>
        <end position="19"/>
    </location>
</feature>
<sequence>MLRLLCTTAFLSLCILSSAARVCERSAYCSTGKLKGYIGPLDTAAQLRKALESTAFQQEVIVFADTRISSAAQAIARFKGAGYGHVLAVMEEPLQCQHMRSVFVPWLYSDGPISCGTYAMKDSSGEPYPARFEYFERPVGMIAWWRKWMTVARAVALGYNVMAVDSDVLVLDDWYWRVKQPPLSQYNMLSQNERGLSFNGGFSYIQNAAPNGPVSWLLYEALHRVVRWAEDDSVLQSTSAQYREKRGLRIDDQGMLQECVYSAALGRPIYPSLLYMYGNEKEAYEKLGTTEKQMYDHMLNPVYQSWHDYENHTVQGELAKAVCEHYMDAKCNTTVVGEVIISSAILKAPHSGGNWPLKLGGYPFNRQIGPRTAAFRHAFADLGVPLPPDPDDPATEAAARAIQTEKFGYLAHRRSDEYCTGCWAESSWWMVGRHGWWHTHLLGNSTAPKVAMGHIWANLFPGDFQKEMVFMLTGHYDWRVAARVARSRPRVYLTNQPFPGSPFTAHQHVPEVRTVVAFAPGVIHAAMSKEQFIRAAQGLAQVAVTLGAIAAWPAVPCDSDWALLPQVRNTTQRPLQHSIPWSSYLDVNYQVQPFGDSLEQLKCEWPGFAHADCICNRRLGGAEVGRGMLAVEFHHLTNGSREAPPLENILVLADTTTTAPLPPAAGNTEPQRVPYADLLRLNAESVLRRLQREVMPVFWLDRLVEVVGMQGEAAATYQRWYDKCPALSYLELPEQRRANW</sequence>
<proteinExistence type="predicted"/>
<evidence type="ECO:0000256" key="1">
    <source>
        <dbReference type="SAM" id="SignalP"/>
    </source>
</evidence>
<keyword evidence="1" id="KW-0732">Signal</keyword>
<accession>A0AAD3HJ01</accession>
<comment type="caution">
    <text evidence="2">The sequence shown here is derived from an EMBL/GenBank/DDBJ whole genome shotgun (WGS) entry which is preliminary data.</text>
</comment>
<reference evidence="2 3" key="1">
    <citation type="journal article" date="2021" name="Sci. Rep.">
        <title>Genome sequencing of the multicellular alga Astrephomene provides insights into convergent evolution of germ-soma differentiation.</title>
        <authorList>
            <person name="Yamashita S."/>
            <person name="Yamamoto K."/>
            <person name="Matsuzaki R."/>
            <person name="Suzuki S."/>
            <person name="Yamaguchi H."/>
            <person name="Hirooka S."/>
            <person name="Minakuchi Y."/>
            <person name="Miyagishima S."/>
            <person name="Kawachi M."/>
            <person name="Toyoda A."/>
            <person name="Nozaki H."/>
        </authorList>
    </citation>
    <scope>NUCLEOTIDE SEQUENCE [LARGE SCALE GENOMIC DNA]</scope>
    <source>
        <strain evidence="2 3">NIES-4017</strain>
    </source>
</reference>
<organism evidence="2 3">
    <name type="scientific">Astrephomene gubernaculifera</name>
    <dbReference type="NCBI Taxonomy" id="47775"/>
    <lineage>
        <taxon>Eukaryota</taxon>
        <taxon>Viridiplantae</taxon>
        <taxon>Chlorophyta</taxon>
        <taxon>core chlorophytes</taxon>
        <taxon>Chlorophyceae</taxon>
        <taxon>CS clade</taxon>
        <taxon>Chlamydomonadales</taxon>
        <taxon>Astrephomenaceae</taxon>
        <taxon>Astrephomene</taxon>
    </lineage>
</organism>
<keyword evidence="3" id="KW-1185">Reference proteome</keyword>
<evidence type="ECO:0008006" key="4">
    <source>
        <dbReference type="Google" id="ProtNLM"/>
    </source>
</evidence>
<dbReference type="EMBL" id="BMAR01000003">
    <property type="protein sequence ID" value="GFR42577.1"/>
    <property type="molecule type" value="Genomic_DNA"/>
</dbReference>
<feature type="chain" id="PRO_5042257631" description="Nucleotide-diphospho-sugar transferase domain-containing protein" evidence="1">
    <location>
        <begin position="20"/>
        <end position="740"/>
    </location>
</feature>